<keyword evidence="3" id="KW-1185">Reference proteome</keyword>
<accession>A0AAV8S5E2</accession>
<comment type="caution">
    <text evidence="2">The sequence shown here is derived from an EMBL/GenBank/DDBJ whole genome shotgun (WGS) entry which is preliminary data.</text>
</comment>
<evidence type="ECO:0000256" key="1">
    <source>
        <dbReference type="SAM" id="MobiDB-lite"/>
    </source>
</evidence>
<proteinExistence type="predicted"/>
<dbReference type="AlphaFoldDB" id="A0AAV8S5E2"/>
<reference evidence="2 3" key="1">
    <citation type="submission" date="2021-09" db="EMBL/GenBank/DDBJ databases">
        <title>Genomic insights and catalytic innovation underlie evolution of tropane alkaloids biosynthesis.</title>
        <authorList>
            <person name="Wang Y.-J."/>
            <person name="Tian T."/>
            <person name="Huang J.-P."/>
            <person name="Huang S.-X."/>
        </authorList>
    </citation>
    <scope>NUCLEOTIDE SEQUENCE [LARGE SCALE GENOMIC DNA]</scope>
    <source>
        <strain evidence="2">KIB-2018</strain>
        <tissue evidence="2">Leaf</tissue>
    </source>
</reference>
<protein>
    <submittedName>
        <fullName evidence="2">Uncharacterized protein</fullName>
    </submittedName>
</protein>
<dbReference type="Proteomes" id="UP001159364">
    <property type="component" value="Unassembled WGS sequence"/>
</dbReference>
<organism evidence="2 3">
    <name type="scientific">Erythroxylum novogranatense</name>
    <dbReference type="NCBI Taxonomy" id="1862640"/>
    <lineage>
        <taxon>Eukaryota</taxon>
        <taxon>Viridiplantae</taxon>
        <taxon>Streptophyta</taxon>
        <taxon>Embryophyta</taxon>
        <taxon>Tracheophyta</taxon>
        <taxon>Spermatophyta</taxon>
        <taxon>Magnoliopsida</taxon>
        <taxon>eudicotyledons</taxon>
        <taxon>Gunneridae</taxon>
        <taxon>Pentapetalae</taxon>
        <taxon>rosids</taxon>
        <taxon>fabids</taxon>
        <taxon>Malpighiales</taxon>
        <taxon>Erythroxylaceae</taxon>
        <taxon>Erythroxylum</taxon>
    </lineage>
</organism>
<dbReference type="EMBL" id="JAIWQS010000178">
    <property type="protein sequence ID" value="KAJ8747388.1"/>
    <property type="molecule type" value="Genomic_DNA"/>
</dbReference>
<evidence type="ECO:0000313" key="2">
    <source>
        <dbReference type="EMBL" id="KAJ8747388.1"/>
    </source>
</evidence>
<gene>
    <name evidence="2" type="ORF">K2173_012455</name>
</gene>
<feature type="compositionally biased region" description="Basic residues" evidence="1">
    <location>
        <begin position="1"/>
        <end position="13"/>
    </location>
</feature>
<sequence>MRKIKSRFQRRGSRQLQSPEQRDEVRSETLNGAGAVTRLTTVDPIPVPTPVPTNRPAYVLALPAPPRNGNVVLPNGTHNIVDEEINMEVILSATSMNVSLLRGPQLSLAVIDISTVLCLQNRKLTGSSTAFVVVNFSS</sequence>
<name>A0AAV8S5E2_9ROSI</name>
<feature type="region of interest" description="Disordered" evidence="1">
    <location>
        <begin position="1"/>
        <end position="32"/>
    </location>
</feature>
<evidence type="ECO:0000313" key="3">
    <source>
        <dbReference type="Proteomes" id="UP001159364"/>
    </source>
</evidence>